<evidence type="ECO:0000256" key="3">
    <source>
        <dbReference type="ARBA" id="ARBA00023004"/>
    </source>
</evidence>
<dbReference type="SUPFAM" id="SSF46626">
    <property type="entry name" value="Cytochrome c"/>
    <property type="match status" value="1"/>
</dbReference>
<dbReference type="InterPro" id="IPR009056">
    <property type="entry name" value="Cyt_c-like_dom"/>
</dbReference>
<proteinExistence type="predicted"/>
<accession>A0A6C7E2P4</accession>
<evidence type="ECO:0000256" key="1">
    <source>
        <dbReference type="ARBA" id="ARBA00022617"/>
    </source>
</evidence>
<evidence type="ECO:0000313" key="8">
    <source>
        <dbReference type="Proteomes" id="UP000011863"/>
    </source>
</evidence>
<evidence type="ECO:0000259" key="6">
    <source>
        <dbReference type="PROSITE" id="PS51007"/>
    </source>
</evidence>
<dbReference type="InterPro" id="IPR036909">
    <property type="entry name" value="Cyt_c-like_dom_sf"/>
</dbReference>
<dbReference type="KEGG" id="aym:YM304_03980"/>
<name>A0A6C7E2P4_ILUCY</name>
<dbReference type="Gene3D" id="1.10.760.10">
    <property type="entry name" value="Cytochrome c-like domain"/>
    <property type="match status" value="1"/>
</dbReference>
<keyword evidence="3 4" id="KW-0408">Iron</keyword>
<dbReference type="Proteomes" id="UP000011863">
    <property type="component" value="Chromosome"/>
</dbReference>
<evidence type="ECO:0000256" key="4">
    <source>
        <dbReference type="PROSITE-ProRule" id="PRU00433"/>
    </source>
</evidence>
<protein>
    <recommendedName>
        <fullName evidence="6">Cytochrome c domain-containing protein</fullName>
    </recommendedName>
</protein>
<feature type="compositionally biased region" description="Basic and acidic residues" evidence="5">
    <location>
        <begin position="1"/>
        <end position="17"/>
    </location>
</feature>
<feature type="compositionally biased region" description="Low complexity" evidence="5">
    <location>
        <begin position="27"/>
        <end position="68"/>
    </location>
</feature>
<keyword evidence="8" id="KW-1185">Reference proteome</keyword>
<evidence type="ECO:0000313" key="7">
    <source>
        <dbReference type="EMBL" id="BAN00712.1"/>
    </source>
</evidence>
<reference evidence="7 8" key="1">
    <citation type="journal article" date="2013" name="Int. J. Syst. Evol. Microbiol.">
        <title>Ilumatobacter nonamiense sp. nov. and Ilumatobacter coccineum sp. nov., isolated from seashore sand.</title>
        <authorList>
            <person name="Matsumoto A."/>
            <person name="Kasai H."/>
            <person name="Matsuo Y."/>
            <person name="Shizuri Y."/>
            <person name="Ichikawa N."/>
            <person name="Fujita N."/>
            <person name="Omura S."/>
            <person name="Takahashi Y."/>
        </authorList>
    </citation>
    <scope>NUCLEOTIDE SEQUENCE [LARGE SCALE GENOMIC DNA]</scope>
    <source>
        <strain evidence="8">NBRC 103263 / KCTC 29153 / YM16-304</strain>
    </source>
</reference>
<feature type="domain" description="Cytochrome c" evidence="6">
    <location>
        <begin position="120"/>
        <end position="223"/>
    </location>
</feature>
<feature type="region of interest" description="Disordered" evidence="5">
    <location>
        <begin position="1"/>
        <end position="77"/>
    </location>
</feature>
<dbReference type="GO" id="GO:0009055">
    <property type="term" value="F:electron transfer activity"/>
    <property type="evidence" value="ECO:0007669"/>
    <property type="project" value="InterPro"/>
</dbReference>
<dbReference type="RefSeq" id="WP_015439960.1">
    <property type="nucleotide sequence ID" value="NC_020520.1"/>
</dbReference>
<gene>
    <name evidence="7" type="ORF">YM304_03980</name>
</gene>
<dbReference type="GO" id="GO:0046872">
    <property type="term" value="F:metal ion binding"/>
    <property type="evidence" value="ECO:0007669"/>
    <property type="project" value="UniProtKB-KW"/>
</dbReference>
<dbReference type="PROSITE" id="PS51007">
    <property type="entry name" value="CYTC"/>
    <property type="match status" value="1"/>
</dbReference>
<sequence length="288" mass="29937">MTEIPEHLLKRSRERRAAIGQGGDGGADAAASSDGASSSAPAKAASTAPAAAPASTGPAARTAAAAPEAPKPPKPDPAYVVAAKQRRKVPWWAMATLSLMPVWGFMYVRALTESTAVEEGPIGIGAEMYGNCSSCHGGAGGGGLGYAFTGGEVLETFPNIEDQIRYVYYGTEGYNLEGIEIYGNPDREGGPHITGARNVMPAFGGQLTGYEILGVVCHERYTLGGADADSDEYAAEFAEWCSAESPVFHALEDGEFDLTDDEVEPFVNAEGETFEITPIGSAPVPGTP</sequence>
<evidence type="ECO:0000256" key="2">
    <source>
        <dbReference type="ARBA" id="ARBA00022723"/>
    </source>
</evidence>
<dbReference type="AlphaFoldDB" id="A0A6C7E2P4"/>
<keyword evidence="2 4" id="KW-0479">Metal-binding</keyword>
<evidence type="ECO:0000256" key="5">
    <source>
        <dbReference type="SAM" id="MobiDB-lite"/>
    </source>
</evidence>
<keyword evidence="1 4" id="KW-0349">Heme</keyword>
<dbReference type="EMBL" id="AP012057">
    <property type="protein sequence ID" value="BAN00712.1"/>
    <property type="molecule type" value="Genomic_DNA"/>
</dbReference>
<dbReference type="GO" id="GO:0020037">
    <property type="term" value="F:heme binding"/>
    <property type="evidence" value="ECO:0007669"/>
    <property type="project" value="InterPro"/>
</dbReference>
<dbReference type="OrthoDB" id="5176544at2"/>
<organism evidence="7 8">
    <name type="scientific">Ilumatobacter coccineus (strain NBRC 103263 / KCTC 29153 / YM16-304)</name>
    <dbReference type="NCBI Taxonomy" id="1313172"/>
    <lineage>
        <taxon>Bacteria</taxon>
        <taxon>Bacillati</taxon>
        <taxon>Actinomycetota</taxon>
        <taxon>Acidimicrobiia</taxon>
        <taxon>Acidimicrobiales</taxon>
        <taxon>Ilumatobacteraceae</taxon>
        <taxon>Ilumatobacter</taxon>
    </lineage>
</organism>